<keyword evidence="1" id="KW-0812">Transmembrane</keyword>
<sequence>MVNNPLNKTDPSGYIFATLAVWALQSAIANGIITGVAATVVGSVLTAYEYYGYAKLAVGIAQAIDGGGTAMA</sequence>
<evidence type="ECO:0000313" key="3">
    <source>
        <dbReference type="Proteomes" id="UP000228621"/>
    </source>
</evidence>
<protein>
    <submittedName>
        <fullName evidence="2">Uncharacterized protein</fullName>
    </submittedName>
</protein>
<feature type="non-terminal residue" evidence="2">
    <location>
        <position position="72"/>
    </location>
</feature>
<feature type="transmembrane region" description="Helical" evidence="1">
    <location>
        <begin position="20"/>
        <end position="45"/>
    </location>
</feature>
<accession>A0A2A5JJB4</accession>
<name>A0A2A5JJB4_PSEO7</name>
<keyword evidence="1" id="KW-1133">Transmembrane helix</keyword>
<evidence type="ECO:0000313" key="2">
    <source>
        <dbReference type="EMBL" id="PCK29536.1"/>
    </source>
</evidence>
<organism evidence="2 3">
    <name type="scientific">Pseudoalteromonas piscicida</name>
    <dbReference type="NCBI Taxonomy" id="43662"/>
    <lineage>
        <taxon>Bacteria</taxon>
        <taxon>Pseudomonadati</taxon>
        <taxon>Pseudomonadota</taxon>
        <taxon>Gammaproteobacteria</taxon>
        <taxon>Alteromonadales</taxon>
        <taxon>Pseudoalteromonadaceae</taxon>
        <taxon>Pseudoalteromonas</taxon>
    </lineage>
</organism>
<reference evidence="3" key="1">
    <citation type="journal article" date="2019" name="Genome Announc.">
        <title>Draft Genome Sequence of Pseudoalteromonas piscicida Strain 36Y ROTHPW, an Hypersaline Seawater Isolate from the South Coast of Sonora, Mexico.</title>
        <authorList>
            <person name="Sanchez-Diaz R."/>
            <person name="Molina-Garza Z.J."/>
            <person name="Cruz-Suarez L.E."/>
            <person name="Selvin J."/>
            <person name="Kiran G.S."/>
            <person name="Ibarra-Gamez J.C."/>
            <person name="Gomez-Gil B."/>
            <person name="Galaviz-Silva L."/>
        </authorList>
    </citation>
    <scope>NUCLEOTIDE SEQUENCE [LARGE SCALE GENOMIC DNA]</scope>
    <source>
        <strain evidence="3">36Y_RITHPW</strain>
    </source>
</reference>
<dbReference type="AlphaFoldDB" id="A0A2A5JJB4"/>
<proteinExistence type="predicted"/>
<keyword evidence="3" id="KW-1185">Reference proteome</keyword>
<keyword evidence="1" id="KW-0472">Membrane</keyword>
<dbReference type="EMBL" id="NKHF01000201">
    <property type="protein sequence ID" value="PCK29536.1"/>
    <property type="molecule type" value="Genomic_DNA"/>
</dbReference>
<gene>
    <name evidence="2" type="ORF">CEX98_22405</name>
</gene>
<dbReference type="Proteomes" id="UP000228621">
    <property type="component" value="Unassembled WGS sequence"/>
</dbReference>
<evidence type="ECO:0000256" key="1">
    <source>
        <dbReference type="SAM" id="Phobius"/>
    </source>
</evidence>
<comment type="caution">
    <text evidence="2">The sequence shown here is derived from an EMBL/GenBank/DDBJ whole genome shotgun (WGS) entry which is preliminary data.</text>
</comment>